<dbReference type="Proteomes" id="UP000554235">
    <property type="component" value="Unassembled WGS sequence"/>
</dbReference>
<feature type="region of interest" description="Disordered" evidence="1">
    <location>
        <begin position="199"/>
        <end position="408"/>
    </location>
</feature>
<reference evidence="2 3" key="1">
    <citation type="submission" date="2020-01" db="EMBL/GenBank/DDBJ databases">
        <title>Identification and distribution of gene clusters putatively required for synthesis of sphingolipid metabolism inhibitors in phylogenetically diverse species of the filamentous fungus Fusarium.</title>
        <authorList>
            <person name="Kim H.-S."/>
            <person name="Busman M."/>
            <person name="Brown D.W."/>
            <person name="Divon H."/>
            <person name="Uhlig S."/>
            <person name="Proctor R.H."/>
        </authorList>
    </citation>
    <scope>NUCLEOTIDE SEQUENCE [LARGE SCALE GENOMIC DNA]</scope>
    <source>
        <strain evidence="2 3">NRRL 20459</strain>
    </source>
</reference>
<feature type="compositionally biased region" description="Acidic residues" evidence="1">
    <location>
        <begin position="210"/>
        <end position="225"/>
    </location>
</feature>
<gene>
    <name evidence="2" type="ORF">FALBO_7403</name>
</gene>
<dbReference type="OrthoDB" id="3477286at2759"/>
<feature type="compositionally biased region" description="Acidic residues" evidence="1">
    <location>
        <begin position="343"/>
        <end position="363"/>
    </location>
</feature>
<evidence type="ECO:0000313" key="2">
    <source>
        <dbReference type="EMBL" id="KAF4465746.1"/>
    </source>
</evidence>
<evidence type="ECO:0000313" key="3">
    <source>
        <dbReference type="Proteomes" id="UP000554235"/>
    </source>
</evidence>
<proteinExistence type="predicted"/>
<keyword evidence="3" id="KW-1185">Reference proteome</keyword>
<feature type="compositionally biased region" description="Acidic residues" evidence="1">
    <location>
        <begin position="294"/>
        <end position="305"/>
    </location>
</feature>
<accession>A0A8H4LBD6</accession>
<dbReference type="EMBL" id="JAADYS010000986">
    <property type="protein sequence ID" value="KAF4465746.1"/>
    <property type="molecule type" value="Genomic_DNA"/>
</dbReference>
<dbReference type="Pfam" id="PF26639">
    <property type="entry name" value="Het-6_barrel"/>
    <property type="match status" value="1"/>
</dbReference>
<dbReference type="InterPro" id="IPR052895">
    <property type="entry name" value="HetReg/Transcr_Mod"/>
</dbReference>
<feature type="compositionally biased region" description="Basic and acidic residues" evidence="1">
    <location>
        <begin position="364"/>
        <end position="383"/>
    </location>
</feature>
<name>A0A8H4LBD6_9HYPO</name>
<dbReference type="AlphaFoldDB" id="A0A8H4LBD6"/>
<dbReference type="PANTHER" id="PTHR24148:SF64">
    <property type="entry name" value="HETEROKARYON INCOMPATIBILITY DOMAIN-CONTAINING PROTEIN"/>
    <property type="match status" value="1"/>
</dbReference>
<dbReference type="PANTHER" id="PTHR24148">
    <property type="entry name" value="ANKYRIN REPEAT DOMAIN-CONTAINING PROTEIN 39 HOMOLOG-RELATED"/>
    <property type="match status" value="1"/>
</dbReference>
<feature type="compositionally biased region" description="Acidic residues" evidence="1">
    <location>
        <begin position="326"/>
        <end position="335"/>
    </location>
</feature>
<organism evidence="2 3">
    <name type="scientific">Fusarium albosuccineum</name>
    <dbReference type="NCBI Taxonomy" id="1237068"/>
    <lineage>
        <taxon>Eukaryota</taxon>
        <taxon>Fungi</taxon>
        <taxon>Dikarya</taxon>
        <taxon>Ascomycota</taxon>
        <taxon>Pezizomycotina</taxon>
        <taxon>Sordariomycetes</taxon>
        <taxon>Hypocreomycetidae</taxon>
        <taxon>Hypocreales</taxon>
        <taxon>Nectriaceae</taxon>
        <taxon>Fusarium</taxon>
        <taxon>Fusarium decemcellulare species complex</taxon>
    </lineage>
</organism>
<evidence type="ECO:0000256" key="1">
    <source>
        <dbReference type="SAM" id="MobiDB-lite"/>
    </source>
</evidence>
<protein>
    <submittedName>
        <fullName evidence="2">Ankyrin and het domain</fullName>
    </submittedName>
</protein>
<feature type="compositionally biased region" description="Basic and acidic residues" evidence="1">
    <location>
        <begin position="230"/>
        <end position="242"/>
    </location>
</feature>
<feature type="compositionally biased region" description="Polar residues" evidence="1">
    <location>
        <begin position="245"/>
        <end position="255"/>
    </location>
</feature>
<feature type="compositionally biased region" description="Acidic residues" evidence="1">
    <location>
        <begin position="265"/>
        <end position="274"/>
    </location>
</feature>
<comment type="caution">
    <text evidence="2">The sequence shown here is derived from an EMBL/GenBank/DDBJ whole genome shotgun (WGS) entry which is preliminary data.</text>
</comment>
<sequence>MRTPMGVLLESTSNLFRRKPNREIKKPIKSIKYLVTSLKTFNTGNTQDLIYSLMSITSDTSFKIWHHDNGNDEREILVMDYNKSEVAVYQDFTKFYVRSSKSLDVIYRPWAMPRHEKGMLPSWIPLLVKSEFGEPEDVYTGRKNGDNLVGPARSSTYEASGKSQCDAVFKTQAMDSNLLEAEIIIAKGFKLAKVHKLPPRNTGKEAAEGVQEEEEAGNVHEEEEGQVQTPEEKQNETQHEGTPDENGTSQETENVITGEHRTDEEQTGEGDDEKCEDHASGGHEAAMQVTGEKSEDDESNDENEEVTSQVAEDEKVDDEKVSGEASNEEAEEKEADDINARDEEADDQAEQDKEVDEESVSEEWNDKESVKNESSEPDVREDGGADGGTSGDEDSDLEGSDRQSSAISQDSMTVLGLCPPETKEGDFICILYGCSVPVVLRETPDKRQMIFVGEAYVHGKMDGEAMEDIPDRTLETFYIE</sequence>